<evidence type="ECO:0000313" key="2">
    <source>
        <dbReference type="Proteomes" id="UP000466307"/>
    </source>
</evidence>
<protein>
    <recommendedName>
        <fullName evidence="3">Sensor domain-containing protein</fullName>
    </recommendedName>
</protein>
<gene>
    <name evidence="1" type="ORF">GYA93_01060</name>
</gene>
<name>A0A7K3LJ02_9ACTN</name>
<dbReference type="AlphaFoldDB" id="A0A7K3LJ02"/>
<evidence type="ECO:0008006" key="3">
    <source>
        <dbReference type="Google" id="ProtNLM"/>
    </source>
</evidence>
<dbReference type="Proteomes" id="UP000466307">
    <property type="component" value="Unassembled WGS sequence"/>
</dbReference>
<proteinExistence type="predicted"/>
<sequence length="243" mass="24399">MITAGGAVAGCGAGQAPIPVVGKAPADLILDPGGLPTGFTPSPLTVDQLVAADAASLKAAANTTIVPEQCRPTADAALQPQLSGTDAAVLAATSGTGTLVELVTTAERDIAADVVATTGRCARTETTIVDGNMAGTRVTTEYTTLDDPDLAEHRDAVERMHLVASAITTTLPDGGRQSRISYAGYALVQRPGKNVVTVQLTVSGEPTAATAPDAAAPAARAPMPAEDFVVLFGDAVRAAADRS</sequence>
<organism evidence="1 2">
    <name type="scientific">Gordonia desulfuricans</name>
    <dbReference type="NCBI Taxonomy" id="89051"/>
    <lineage>
        <taxon>Bacteria</taxon>
        <taxon>Bacillati</taxon>
        <taxon>Actinomycetota</taxon>
        <taxon>Actinomycetes</taxon>
        <taxon>Mycobacteriales</taxon>
        <taxon>Gordoniaceae</taxon>
        <taxon>Gordonia</taxon>
    </lineage>
</organism>
<keyword evidence="2" id="KW-1185">Reference proteome</keyword>
<accession>A0A7K3LJ02</accession>
<comment type="caution">
    <text evidence="1">The sequence shown here is derived from an EMBL/GenBank/DDBJ whole genome shotgun (WGS) entry which is preliminary data.</text>
</comment>
<reference evidence="1 2" key="1">
    <citation type="submission" date="2020-01" db="EMBL/GenBank/DDBJ databases">
        <title>Investigation of new actinobacteria for the biodesulphurisation of diesel fuel.</title>
        <authorList>
            <person name="Athi Narayanan S.M."/>
        </authorList>
    </citation>
    <scope>NUCLEOTIDE SEQUENCE [LARGE SCALE GENOMIC DNA]</scope>
    <source>
        <strain evidence="1 2">213E</strain>
    </source>
</reference>
<evidence type="ECO:0000313" key="1">
    <source>
        <dbReference type="EMBL" id="NDK88178.1"/>
    </source>
</evidence>
<dbReference type="EMBL" id="JAADZU010000002">
    <property type="protein sequence ID" value="NDK88178.1"/>
    <property type="molecule type" value="Genomic_DNA"/>
</dbReference>